<evidence type="ECO:0000256" key="1">
    <source>
        <dbReference type="SAM" id="MobiDB-lite"/>
    </source>
</evidence>
<comment type="caution">
    <text evidence="3">The sequence shown here is derived from an EMBL/GenBank/DDBJ whole genome shotgun (WGS) entry which is preliminary data.</text>
</comment>
<accession>A0A921NTS0</accession>
<dbReference type="InterPro" id="IPR021333">
    <property type="entry name" value="DUF2946"/>
</dbReference>
<organism evidence="3 4">
    <name type="scientific">Pseudoxanthomonas taiwanensis</name>
    <dbReference type="NCBI Taxonomy" id="176598"/>
    <lineage>
        <taxon>Bacteria</taxon>
        <taxon>Pseudomonadati</taxon>
        <taxon>Pseudomonadota</taxon>
        <taxon>Gammaproteobacteria</taxon>
        <taxon>Lysobacterales</taxon>
        <taxon>Lysobacteraceae</taxon>
        <taxon>Pseudoxanthomonas</taxon>
    </lineage>
</organism>
<protein>
    <recommendedName>
        <fullName evidence="5">DUF2946 domain-containing protein</fullName>
    </recommendedName>
</protein>
<keyword evidence="2" id="KW-0732">Signal</keyword>
<dbReference type="EMBL" id="PDWK01000097">
    <property type="protein sequence ID" value="KAF1684949.1"/>
    <property type="molecule type" value="Genomic_DNA"/>
</dbReference>
<keyword evidence="4" id="KW-1185">Reference proteome</keyword>
<name>A0A921NTS0_9GAMM</name>
<sequence length="120" mass="12083">MAGLALLATLLLALAPAASRALAAGGPPADGWVQLCTREGLQWLPARGPLPEDPARPAATPHQDCDYCPLAGGTPPPPRVVAGLAPLPPAHRPVPPPPAVVPHLFRGLSGPGSRGPPAYA</sequence>
<feature type="signal peptide" evidence="2">
    <location>
        <begin position="1"/>
        <end position="23"/>
    </location>
</feature>
<gene>
    <name evidence="3" type="ORF">CR938_13310</name>
</gene>
<dbReference type="AlphaFoldDB" id="A0A921NTS0"/>
<evidence type="ECO:0000256" key="2">
    <source>
        <dbReference type="SAM" id="SignalP"/>
    </source>
</evidence>
<reference evidence="3" key="1">
    <citation type="submission" date="2017-10" db="EMBL/GenBank/DDBJ databases">
        <title>Whole genome sequencing of members of genus Pseudoxanthomonas.</title>
        <authorList>
            <person name="Kumar S."/>
            <person name="Bansal K."/>
            <person name="Kaur A."/>
            <person name="Patil P."/>
            <person name="Sharma S."/>
            <person name="Patil P.B."/>
        </authorList>
    </citation>
    <scope>NUCLEOTIDE SEQUENCE</scope>
    <source>
        <strain evidence="3">DSM 22914</strain>
    </source>
</reference>
<evidence type="ECO:0008006" key="5">
    <source>
        <dbReference type="Google" id="ProtNLM"/>
    </source>
</evidence>
<proteinExistence type="predicted"/>
<feature type="chain" id="PRO_5037908272" description="DUF2946 domain-containing protein" evidence="2">
    <location>
        <begin position="24"/>
        <end position="120"/>
    </location>
</feature>
<feature type="region of interest" description="Disordered" evidence="1">
    <location>
        <begin position="46"/>
        <end position="71"/>
    </location>
</feature>
<dbReference type="Pfam" id="PF11162">
    <property type="entry name" value="DUF2946"/>
    <property type="match status" value="1"/>
</dbReference>
<evidence type="ECO:0000313" key="3">
    <source>
        <dbReference type="EMBL" id="KAF1684949.1"/>
    </source>
</evidence>
<dbReference type="Proteomes" id="UP000717981">
    <property type="component" value="Unassembled WGS sequence"/>
</dbReference>
<evidence type="ECO:0000313" key="4">
    <source>
        <dbReference type="Proteomes" id="UP000717981"/>
    </source>
</evidence>